<keyword evidence="2" id="KW-1185">Reference proteome</keyword>
<dbReference type="AlphaFoldDB" id="R1GQA8"/>
<sequence length="38" mass="4674">MTIPREICLELNALMTSEYEHLQVTWVYMANILYRLQW</sequence>
<gene>
    <name evidence="1" type="ORF">D515_03051</name>
</gene>
<proteinExistence type="predicted"/>
<reference evidence="1 2" key="1">
    <citation type="journal article" date="2014" name="PLoS ONE">
        <title>Grimontia indica AK16(T), sp. nov., Isolated from a Seawater Sample Reports the Presence of Pathogenic Genes Similar to Vibrio Genus.</title>
        <authorList>
            <person name="Singh A."/>
            <person name="Vaidya B."/>
            <person name="Khatri I."/>
            <person name="Srinivas T.N."/>
            <person name="Subramanian S."/>
            <person name="Korpole S."/>
            <person name="Pinnaka A.K."/>
        </authorList>
    </citation>
    <scope>NUCLEOTIDE SEQUENCE [LARGE SCALE GENOMIC DNA]</scope>
    <source>
        <strain evidence="1 2">AK16</strain>
    </source>
</reference>
<name>R1GQA8_9GAMM</name>
<dbReference type="Proteomes" id="UP000011223">
    <property type="component" value="Unassembled WGS sequence"/>
</dbReference>
<accession>R1GQA8</accession>
<organism evidence="1 2">
    <name type="scientific">Grimontia indica</name>
    <dbReference type="NCBI Taxonomy" id="1056512"/>
    <lineage>
        <taxon>Bacteria</taxon>
        <taxon>Pseudomonadati</taxon>
        <taxon>Pseudomonadota</taxon>
        <taxon>Gammaproteobacteria</taxon>
        <taxon>Vibrionales</taxon>
        <taxon>Vibrionaceae</taxon>
        <taxon>Grimontia</taxon>
    </lineage>
</organism>
<protein>
    <submittedName>
        <fullName evidence="1">Uncharacterized protein</fullName>
    </submittedName>
</protein>
<evidence type="ECO:0000313" key="2">
    <source>
        <dbReference type="Proteomes" id="UP000011223"/>
    </source>
</evidence>
<dbReference type="EMBL" id="ANFM02000034">
    <property type="protein sequence ID" value="EOD78269.1"/>
    <property type="molecule type" value="Genomic_DNA"/>
</dbReference>
<comment type="caution">
    <text evidence="1">The sequence shown here is derived from an EMBL/GenBank/DDBJ whole genome shotgun (WGS) entry which is preliminary data.</text>
</comment>
<evidence type="ECO:0000313" key="1">
    <source>
        <dbReference type="EMBL" id="EOD78269.1"/>
    </source>
</evidence>